<dbReference type="Proteomes" id="UP000050509">
    <property type="component" value="Unassembled WGS sequence"/>
</dbReference>
<dbReference type="InterPro" id="IPR001048">
    <property type="entry name" value="Asp/Glu/Uridylate_kinase"/>
</dbReference>
<comment type="similarity">
    <text evidence="1">Belongs to the aspartokinase family.</text>
</comment>
<keyword evidence="4" id="KW-1185">Reference proteome</keyword>
<evidence type="ECO:0000313" key="3">
    <source>
        <dbReference type="EMBL" id="KPV47862.1"/>
    </source>
</evidence>
<dbReference type="InterPro" id="IPR018042">
    <property type="entry name" value="Aspartate_kinase_CS"/>
</dbReference>
<comment type="caution">
    <text evidence="3">The sequence shown here is derived from an EMBL/GenBank/DDBJ whole genome shotgun (WGS) entry which is preliminary data.</text>
</comment>
<dbReference type="SUPFAM" id="SSF53633">
    <property type="entry name" value="Carbamate kinase-like"/>
    <property type="match status" value="1"/>
</dbReference>
<dbReference type="Pfam" id="PF00696">
    <property type="entry name" value="AA_kinase"/>
    <property type="match status" value="1"/>
</dbReference>
<dbReference type="PANTHER" id="PTHR21499">
    <property type="entry name" value="ASPARTATE KINASE"/>
    <property type="match status" value="1"/>
</dbReference>
<accession>A0A0P9F6K2</accession>
<feature type="non-terminal residue" evidence="3">
    <location>
        <position position="154"/>
    </location>
</feature>
<dbReference type="GO" id="GO:0009089">
    <property type="term" value="P:lysine biosynthetic process via diaminopimelate"/>
    <property type="evidence" value="ECO:0007669"/>
    <property type="project" value="TreeGrafter"/>
</dbReference>
<dbReference type="EMBL" id="LJCR01003162">
    <property type="protein sequence ID" value="KPV47862.1"/>
    <property type="molecule type" value="Genomic_DNA"/>
</dbReference>
<gene>
    <name evidence="3" type="ORF">SE17_41165</name>
</gene>
<name>A0A0P9F6K2_9CHLR</name>
<protein>
    <submittedName>
        <fullName evidence="3">Aspartate kinase</fullName>
    </submittedName>
</protein>
<dbReference type="Gene3D" id="3.40.1160.10">
    <property type="entry name" value="Acetylglutamate kinase-like"/>
    <property type="match status" value="1"/>
</dbReference>
<dbReference type="GO" id="GO:0004072">
    <property type="term" value="F:aspartate kinase activity"/>
    <property type="evidence" value="ECO:0007669"/>
    <property type="project" value="InterPro"/>
</dbReference>
<reference evidence="3 4" key="1">
    <citation type="submission" date="2015-09" db="EMBL/GenBank/DDBJ databases">
        <title>Draft genome sequence of Kouleothrix aurantiaca JCM 19913.</title>
        <authorList>
            <person name="Hemp J."/>
        </authorList>
    </citation>
    <scope>NUCLEOTIDE SEQUENCE [LARGE SCALE GENOMIC DNA]</scope>
    <source>
        <strain evidence="3 4">COM-B</strain>
    </source>
</reference>
<evidence type="ECO:0000256" key="1">
    <source>
        <dbReference type="ARBA" id="ARBA00010122"/>
    </source>
</evidence>
<dbReference type="GO" id="GO:0005829">
    <property type="term" value="C:cytosol"/>
    <property type="evidence" value="ECO:0007669"/>
    <property type="project" value="TreeGrafter"/>
</dbReference>
<sequence>MSLLVMKFGGTSVGNAAAISALAAISRDHLQEWDHVAVVVSAMSGVTDLLLGGASSAASGDQTTYKRTAATRRDKHAAALAELVPDADAATATRAAIEQLIDEFEVLCHSVGVLGEASPRAIDAIASMGERMSVRLVAAALGAQGTPCLLYTSA</sequence>
<dbReference type="InterPro" id="IPR036393">
    <property type="entry name" value="AceGlu_kinase-like_sf"/>
</dbReference>
<organism evidence="3 4">
    <name type="scientific">Kouleothrix aurantiaca</name>
    <dbReference type="NCBI Taxonomy" id="186479"/>
    <lineage>
        <taxon>Bacteria</taxon>
        <taxon>Bacillati</taxon>
        <taxon>Chloroflexota</taxon>
        <taxon>Chloroflexia</taxon>
        <taxon>Chloroflexales</taxon>
        <taxon>Roseiflexineae</taxon>
        <taxon>Roseiflexaceae</taxon>
        <taxon>Kouleothrix</taxon>
    </lineage>
</organism>
<proteinExistence type="inferred from homology"/>
<evidence type="ECO:0000259" key="2">
    <source>
        <dbReference type="Pfam" id="PF00696"/>
    </source>
</evidence>
<dbReference type="PROSITE" id="PS00324">
    <property type="entry name" value="ASPARTOKINASE"/>
    <property type="match status" value="1"/>
</dbReference>
<dbReference type="AlphaFoldDB" id="A0A0P9F6K2"/>
<dbReference type="GO" id="GO:0009090">
    <property type="term" value="P:homoserine biosynthetic process"/>
    <property type="evidence" value="ECO:0007669"/>
    <property type="project" value="TreeGrafter"/>
</dbReference>
<keyword evidence="3" id="KW-0418">Kinase</keyword>
<evidence type="ECO:0000313" key="4">
    <source>
        <dbReference type="Proteomes" id="UP000050509"/>
    </source>
</evidence>
<feature type="domain" description="Aspartate/glutamate/uridylate kinase" evidence="2">
    <location>
        <begin position="3"/>
        <end position="149"/>
    </location>
</feature>
<dbReference type="PANTHER" id="PTHR21499:SF59">
    <property type="entry name" value="ASPARTOKINASE"/>
    <property type="match status" value="1"/>
</dbReference>
<keyword evidence="3" id="KW-0808">Transferase</keyword>